<evidence type="ECO:0000256" key="3">
    <source>
        <dbReference type="ARBA" id="ARBA00023163"/>
    </source>
</evidence>
<dbReference type="InterPro" id="IPR050204">
    <property type="entry name" value="AraC_XylS_family_regulators"/>
</dbReference>
<feature type="domain" description="HTH araC/xylS-type" evidence="4">
    <location>
        <begin position="245"/>
        <end position="343"/>
    </location>
</feature>
<protein>
    <submittedName>
        <fullName evidence="5">Helix-turn-helix domain-containing protein</fullName>
    </submittedName>
</protein>
<dbReference type="RefSeq" id="WP_068149657.1">
    <property type="nucleotide sequence ID" value="NZ_JBHSCR010000003.1"/>
</dbReference>
<evidence type="ECO:0000256" key="1">
    <source>
        <dbReference type="ARBA" id="ARBA00023015"/>
    </source>
</evidence>
<organism evidence="5 6">
    <name type="scientific">Kordiimonas lipolytica</name>
    <dbReference type="NCBI Taxonomy" id="1662421"/>
    <lineage>
        <taxon>Bacteria</taxon>
        <taxon>Pseudomonadati</taxon>
        <taxon>Pseudomonadota</taxon>
        <taxon>Alphaproteobacteria</taxon>
        <taxon>Kordiimonadales</taxon>
        <taxon>Kordiimonadaceae</taxon>
        <taxon>Kordiimonas</taxon>
    </lineage>
</organism>
<evidence type="ECO:0000256" key="2">
    <source>
        <dbReference type="ARBA" id="ARBA00023125"/>
    </source>
</evidence>
<dbReference type="Pfam" id="PF12833">
    <property type="entry name" value="HTH_18"/>
    <property type="match status" value="1"/>
</dbReference>
<dbReference type="PROSITE" id="PS01124">
    <property type="entry name" value="HTH_ARAC_FAMILY_2"/>
    <property type="match status" value="1"/>
</dbReference>
<dbReference type="PANTHER" id="PTHR46796">
    <property type="entry name" value="HTH-TYPE TRANSCRIPTIONAL ACTIVATOR RHAS-RELATED"/>
    <property type="match status" value="1"/>
</dbReference>
<comment type="caution">
    <text evidence="5">The sequence shown here is derived from an EMBL/GenBank/DDBJ whole genome shotgun (WGS) entry which is preliminary data.</text>
</comment>
<sequence>MAMKQPGTARWRDANGRTTDAFNYDSLTAAPERMTVLSFETSALAQKEQFDGWYDFRGQVGTLTRPGPYAASFEAGMEEAKTSVSSLSRCWVNSEATINRNGKFIDQPGCDIMAFQFQVHGGDATTEYAHGKLIRPGQIRIVDLAQPMHISSQGFENLTLAMPKSVMLERMPMLADMHGDILEETPMVFLAWRFMRMAMDSLHQLTVAEAEAVSHSALDLMETALLGYSDSRRLESATTDAAVYSAVERYISENLHNPALSPDMIAHHVAVSRRKLYRACKPYGTPMELVKRARLNWALEQIKLGRVRNVTQLAFDAGFESRETFSRQFKRAFGYSAREFMMSAQTGST</sequence>
<dbReference type="Gene3D" id="1.10.10.60">
    <property type="entry name" value="Homeodomain-like"/>
    <property type="match status" value="1"/>
</dbReference>
<proteinExistence type="predicted"/>
<dbReference type="PANTHER" id="PTHR46796:SF6">
    <property type="entry name" value="ARAC SUBFAMILY"/>
    <property type="match status" value="1"/>
</dbReference>
<name>A0ABV8U7Q6_9PROT</name>
<dbReference type="EMBL" id="JBHSCR010000003">
    <property type="protein sequence ID" value="MFC4347242.1"/>
    <property type="molecule type" value="Genomic_DNA"/>
</dbReference>
<dbReference type="SUPFAM" id="SSF46689">
    <property type="entry name" value="Homeodomain-like"/>
    <property type="match status" value="1"/>
</dbReference>
<accession>A0ABV8U7Q6</accession>
<dbReference type="Proteomes" id="UP001595776">
    <property type="component" value="Unassembled WGS sequence"/>
</dbReference>
<keyword evidence="2" id="KW-0238">DNA-binding</keyword>
<dbReference type="SMART" id="SM00342">
    <property type="entry name" value="HTH_ARAC"/>
    <property type="match status" value="1"/>
</dbReference>
<reference evidence="6" key="1">
    <citation type="journal article" date="2019" name="Int. J. Syst. Evol. Microbiol.">
        <title>The Global Catalogue of Microorganisms (GCM) 10K type strain sequencing project: providing services to taxonomists for standard genome sequencing and annotation.</title>
        <authorList>
            <consortium name="The Broad Institute Genomics Platform"/>
            <consortium name="The Broad Institute Genome Sequencing Center for Infectious Disease"/>
            <person name="Wu L."/>
            <person name="Ma J."/>
        </authorList>
    </citation>
    <scope>NUCLEOTIDE SEQUENCE [LARGE SCALE GENOMIC DNA]</scope>
    <source>
        <strain evidence="6">CGMCC 1.15304</strain>
    </source>
</reference>
<evidence type="ECO:0000313" key="6">
    <source>
        <dbReference type="Proteomes" id="UP001595776"/>
    </source>
</evidence>
<keyword evidence="6" id="KW-1185">Reference proteome</keyword>
<dbReference type="InterPro" id="IPR009057">
    <property type="entry name" value="Homeodomain-like_sf"/>
</dbReference>
<evidence type="ECO:0000313" key="5">
    <source>
        <dbReference type="EMBL" id="MFC4347242.1"/>
    </source>
</evidence>
<keyword evidence="1" id="KW-0805">Transcription regulation</keyword>
<evidence type="ECO:0000259" key="4">
    <source>
        <dbReference type="PROSITE" id="PS01124"/>
    </source>
</evidence>
<dbReference type="PROSITE" id="PS00041">
    <property type="entry name" value="HTH_ARAC_FAMILY_1"/>
    <property type="match status" value="1"/>
</dbReference>
<dbReference type="InterPro" id="IPR018060">
    <property type="entry name" value="HTH_AraC"/>
</dbReference>
<keyword evidence="3" id="KW-0804">Transcription</keyword>
<dbReference type="InterPro" id="IPR018062">
    <property type="entry name" value="HTH_AraC-typ_CS"/>
</dbReference>
<gene>
    <name evidence="5" type="ORF">ACFO5Q_05235</name>
</gene>